<dbReference type="CAZy" id="CBM13">
    <property type="family name" value="Carbohydrate-Binding Module Family 13"/>
</dbReference>
<dbReference type="EC" id="3.2.1.-" evidence="6"/>
<dbReference type="PROSITE" id="PS50231">
    <property type="entry name" value="RICIN_B_LECTIN"/>
    <property type="match status" value="1"/>
</dbReference>
<organism evidence="6 7">
    <name type="scientific">Cellvibrio japonicus (strain Ueda107)</name>
    <name type="common">Pseudomonas fluorescens subsp. cellulosa</name>
    <dbReference type="NCBI Taxonomy" id="498211"/>
    <lineage>
        <taxon>Bacteria</taxon>
        <taxon>Pseudomonadati</taxon>
        <taxon>Pseudomonadota</taxon>
        <taxon>Gammaproteobacteria</taxon>
        <taxon>Cellvibrionales</taxon>
        <taxon>Cellvibrionaceae</taxon>
        <taxon>Cellvibrio</taxon>
    </lineage>
</organism>
<dbReference type="CDD" id="cd00161">
    <property type="entry name" value="beta-trefoil_Ricin-like"/>
    <property type="match status" value="1"/>
</dbReference>
<dbReference type="OrthoDB" id="177947at2"/>
<comment type="similarity">
    <text evidence="1">Belongs to the glycosyl hydrolase 43 family.</text>
</comment>
<evidence type="ECO:0000313" key="6">
    <source>
        <dbReference type="EMBL" id="ACE83962.1"/>
    </source>
</evidence>
<dbReference type="SUPFAM" id="SSF50370">
    <property type="entry name" value="Ricin B-like lectins"/>
    <property type="match status" value="2"/>
</dbReference>
<keyword evidence="7" id="KW-1185">Reference proteome</keyword>
<dbReference type="Proteomes" id="UP000001036">
    <property type="component" value="Chromosome"/>
</dbReference>
<dbReference type="GO" id="GO:0004553">
    <property type="term" value="F:hydrolase activity, hydrolyzing O-glycosyl compounds"/>
    <property type="evidence" value="ECO:0007669"/>
    <property type="project" value="InterPro"/>
</dbReference>
<evidence type="ECO:0000256" key="4">
    <source>
        <dbReference type="ARBA" id="ARBA00023295"/>
    </source>
</evidence>
<dbReference type="KEGG" id="cja:CJA_0818"/>
<dbReference type="PANTHER" id="PTHR43817:SF1">
    <property type="entry name" value="HYDROLASE, FAMILY 43, PUTATIVE (AFU_ORTHOLOGUE AFUA_3G01660)-RELATED"/>
    <property type="match status" value="1"/>
</dbReference>
<evidence type="ECO:0000256" key="1">
    <source>
        <dbReference type="ARBA" id="ARBA00009865"/>
    </source>
</evidence>
<protein>
    <submittedName>
        <fullName evidence="6">Beta-xylosidase/alpha-L-arabinfuranosidase, putative, gly43D</fullName>
        <ecNumber evidence="6">3.2.1.-</ecNumber>
    </submittedName>
</protein>
<accession>B3PKR1</accession>
<dbReference type="RefSeq" id="WP_012486479.1">
    <property type="nucleotide sequence ID" value="NC_010995.1"/>
</dbReference>
<dbReference type="CDD" id="cd18820">
    <property type="entry name" value="GH43_LbAraf43-like"/>
    <property type="match status" value="1"/>
</dbReference>
<dbReference type="eggNOG" id="COG3940">
    <property type="taxonomic scope" value="Bacteria"/>
</dbReference>
<feature type="domain" description="Ricin B lectin" evidence="5">
    <location>
        <begin position="536"/>
        <end position="623"/>
    </location>
</feature>
<evidence type="ECO:0000259" key="5">
    <source>
        <dbReference type="Pfam" id="PF14200"/>
    </source>
</evidence>
<dbReference type="CDD" id="cd23457">
    <property type="entry name" value="beta-trefoil_Ricin_SaAF-like"/>
    <property type="match status" value="1"/>
</dbReference>
<proteinExistence type="inferred from homology"/>
<dbReference type="CAZy" id="GH43">
    <property type="family name" value="Glycoside Hydrolase Family 43"/>
</dbReference>
<keyword evidence="3 6" id="KW-0378">Hydrolase</keyword>
<evidence type="ECO:0000313" key="7">
    <source>
        <dbReference type="Proteomes" id="UP000001036"/>
    </source>
</evidence>
<dbReference type="GO" id="GO:0005975">
    <property type="term" value="P:carbohydrate metabolic process"/>
    <property type="evidence" value="ECO:0007669"/>
    <property type="project" value="InterPro"/>
</dbReference>
<dbReference type="Gene3D" id="2.80.10.50">
    <property type="match status" value="3"/>
</dbReference>
<keyword evidence="2" id="KW-0732">Signal</keyword>
<dbReference type="Pfam" id="PF04616">
    <property type="entry name" value="Glyco_hydro_43"/>
    <property type="match status" value="1"/>
</dbReference>
<dbReference type="STRING" id="498211.CJA_0818"/>
<dbReference type="Pfam" id="PF14200">
    <property type="entry name" value="RicinB_lectin_2"/>
    <property type="match status" value="1"/>
</dbReference>
<dbReference type="EMBL" id="CP000934">
    <property type="protein sequence ID" value="ACE83962.1"/>
    <property type="molecule type" value="Genomic_DNA"/>
</dbReference>
<sequence length="640" mass="71104">MKKYLWLCLLPGLLLGCGKEKSSAAADAAVASADNASPAAANAGMPAETFTNPIYPNGADPWLEYFEGNYYLTTTTWTSQLVMRKSPTLAGLANATPVYIWSESELERCCNFWAFEFHRLKTEKGYRWYVMYTSGIAENFDRQHLSVIESEGDDPMGPYTYKGSPMPDSWNIDGNYLEHNGQLYLLWSEWVGDEQSIFIARMVNPWTITGERVLIAKPEYEWEKSGMKVNEGPEIIKRNNRTFMVYSASFCNTPDYKLGVIELVGDDPLKPDSWHKFDQPFFSRANGVYGPGHNGFFKSPDGTEDWLIYHGNASEQEGCTSTRSLRAQQFTWTDDDLPFFGEPVASGVPVQAPSGENGPLVTKVQGTQVQLVNKADGQCLVVDAEGARQADCAQAQPWTLDYTTAGRYRLVTSQGEFLSGACDADKGLQLSPWLNQQCQQWHIAQERDGWISLANAQSQALLQLAACVEPAPVEKIKDIEDIPQLDPVKASCAQWRIQPVGDVALLSAQSGKALTAADCSAVAGANVEQDEWHKRACQRWQFVSTQDGFYQLQSSANTNTCMTVNRASIVPGMNVEMGNCEGNHSQWSIDYLNDGTTAIRNRKSQLVLDLANCGVANHTNIAQSQWFNIHCQKFQLKTIP</sequence>
<dbReference type="InterPro" id="IPR006710">
    <property type="entry name" value="Glyco_hydro_43"/>
</dbReference>
<dbReference type="InterPro" id="IPR000772">
    <property type="entry name" value="Ricin_B_lectin"/>
</dbReference>
<dbReference type="InterPro" id="IPR023296">
    <property type="entry name" value="Glyco_hydro_beta-prop_sf"/>
</dbReference>
<evidence type="ECO:0000256" key="3">
    <source>
        <dbReference type="ARBA" id="ARBA00022801"/>
    </source>
</evidence>
<name>B3PKR1_CELJU</name>
<dbReference type="HOGENOM" id="CLU_009397_2_0_6"/>
<dbReference type="AlphaFoldDB" id="B3PKR1"/>
<dbReference type="InterPro" id="IPR035992">
    <property type="entry name" value="Ricin_B-like_lectins"/>
</dbReference>
<evidence type="ECO:0000256" key="2">
    <source>
        <dbReference type="ARBA" id="ARBA00022729"/>
    </source>
</evidence>
<dbReference type="SUPFAM" id="SSF75005">
    <property type="entry name" value="Arabinanase/levansucrase/invertase"/>
    <property type="match status" value="1"/>
</dbReference>
<keyword evidence="4 6" id="KW-0326">Glycosidase</keyword>
<dbReference type="PANTHER" id="PTHR43817">
    <property type="entry name" value="GLYCOSYL HYDROLASE"/>
    <property type="match status" value="1"/>
</dbReference>
<gene>
    <name evidence="6" type="primary">gly43D</name>
    <name evidence="6" type="ordered locus">CJA_0818</name>
</gene>
<dbReference type="Gene3D" id="2.115.10.20">
    <property type="entry name" value="Glycosyl hydrolase domain, family 43"/>
    <property type="match status" value="1"/>
</dbReference>
<dbReference type="PROSITE" id="PS51257">
    <property type="entry name" value="PROKAR_LIPOPROTEIN"/>
    <property type="match status" value="1"/>
</dbReference>
<reference evidence="6 7" key="1">
    <citation type="journal article" date="2008" name="J. Bacteriol.">
        <title>Insights into plant cell wall degradation from the genome sequence of the soil bacterium Cellvibrio japonicus.</title>
        <authorList>
            <person name="Deboy R.T."/>
            <person name="Mongodin E.F."/>
            <person name="Fouts D.E."/>
            <person name="Tailford L.E."/>
            <person name="Khouri H."/>
            <person name="Emerson J.B."/>
            <person name="Mohamoud Y."/>
            <person name="Watkins K."/>
            <person name="Henrissat B."/>
            <person name="Gilbert H.J."/>
            <person name="Nelson K.E."/>
        </authorList>
    </citation>
    <scope>NUCLEOTIDE SEQUENCE [LARGE SCALE GENOMIC DNA]</scope>
    <source>
        <strain evidence="6 7">Ueda107</strain>
    </source>
</reference>